<accession>A0ABP9HSH9</accession>
<evidence type="ECO:0000256" key="1">
    <source>
        <dbReference type="SAM" id="MobiDB-lite"/>
    </source>
</evidence>
<evidence type="ECO:0000313" key="2">
    <source>
        <dbReference type="EMBL" id="GAA4977036.1"/>
    </source>
</evidence>
<sequence length="82" mass="9008">MFTSSPKGVPTGGWKPYKGTSAGPAWPWRAGCRLSTIMCPQLTVRFRRFPGKDGLCRRTCGSAHSAVFSAEARHHFKEDNAP</sequence>
<dbReference type="EMBL" id="BAABIV010000003">
    <property type="protein sequence ID" value="GAA4977036.1"/>
    <property type="molecule type" value="Genomic_DNA"/>
</dbReference>
<keyword evidence="3" id="KW-1185">Reference proteome</keyword>
<gene>
    <name evidence="2" type="ORF">GCM10023257_12750</name>
</gene>
<name>A0ABP9HSH9_9ACTN</name>
<protein>
    <submittedName>
        <fullName evidence="2">Uncharacterized protein</fullName>
    </submittedName>
</protein>
<proteinExistence type="predicted"/>
<evidence type="ECO:0000313" key="3">
    <source>
        <dbReference type="Proteomes" id="UP001500610"/>
    </source>
</evidence>
<comment type="caution">
    <text evidence="2">The sequence shown here is derived from an EMBL/GenBank/DDBJ whole genome shotgun (WGS) entry which is preliminary data.</text>
</comment>
<reference evidence="3" key="1">
    <citation type="journal article" date="2019" name="Int. J. Syst. Evol. Microbiol.">
        <title>The Global Catalogue of Microorganisms (GCM) 10K type strain sequencing project: providing services to taxonomists for standard genome sequencing and annotation.</title>
        <authorList>
            <consortium name="The Broad Institute Genomics Platform"/>
            <consortium name="The Broad Institute Genome Sequencing Center for Infectious Disease"/>
            <person name="Wu L."/>
            <person name="Ma J."/>
        </authorList>
    </citation>
    <scope>NUCLEOTIDE SEQUENCE [LARGE SCALE GENOMIC DNA]</scope>
    <source>
        <strain evidence="3">JCM 17657</strain>
    </source>
</reference>
<dbReference type="Proteomes" id="UP001500610">
    <property type="component" value="Unassembled WGS sequence"/>
</dbReference>
<organism evidence="2 3">
    <name type="scientific">Streptomyces hyderabadensis</name>
    <dbReference type="NCBI Taxonomy" id="598549"/>
    <lineage>
        <taxon>Bacteria</taxon>
        <taxon>Bacillati</taxon>
        <taxon>Actinomycetota</taxon>
        <taxon>Actinomycetes</taxon>
        <taxon>Kitasatosporales</taxon>
        <taxon>Streptomycetaceae</taxon>
        <taxon>Streptomyces</taxon>
    </lineage>
</organism>
<feature type="region of interest" description="Disordered" evidence="1">
    <location>
        <begin position="1"/>
        <end position="21"/>
    </location>
</feature>